<dbReference type="Pfam" id="PF14363">
    <property type="entry name" value="AAA_assoc"/>
    <property type="match status" value="1"/>
</dbReference>
<accession>A0A2K2DPD4</accession>
<evidence type="ECO:0000256" key="3">
    <source>
        <dbReference type="ARBA" id="ARBA00022842"/>
    </source>
</evidence>
<dbReference type="Pfam" id="PF25568">
    <property type="entry name" value="AAA_lid_At3g28540"/>
    <property type="match status" value="1"/>
</dbReference>
<dbReference type="InterPro" id="IPR003593">
    <property type="entry name" value="AAA+_ATPase"/>
</dbReference>
<keyword evidence="10" id="KW-1185">Reference proteome</keyword>
<evidence type="ECO:0000256" key="4">
    <source>
        <dbReference type="ARBA" id="ARBA00049360"/>
    </source>
</evidence>
<dbReference type="PANTHER" id="PTHR23070">
    <property type="entry name" value="BCS1 AAA-TYPE ATPASE"/>
    <property type="match status" value="1"/>
</dbReference>
<evidence type="ECO:0000313" key="8">
    <source>
        <dbReference type="EMBL" id="PNT76143.1"/>
    </source>
</evidence>
<comment type="similarity">
    <text evidence="2">Belongs to the AAA ATPase family. BCS1 subfamily.</text>
</comment>
<evidence type="ECO:0000313" key="9">
    <source>
        <dbReference type="EnsemblPlants" id="PNT76143"/>
    </source>
</evidence>
<name>A0A2K2DPD4_BRADI</name>
<dbReference type="Gene3D" id="3.40.50.300">
    <property type="entry name" value="P-loop containing nucleotide triphosphate hydrolases"/>
    <property type="match status" value="1"/>
</dbReference>
<sequence length="523" mass="60394">MASYDKAMESYKKAITTAASLEASAMLVWGVVNELVPYEVRNLLFSGMGYLRSHMSSQHTIIIEETEGWANNQLYDAARAYLATRINTDMQRLRVSRVDETKSMMFSMEEGEEMADVHEGTEFKWRLVCRDNSSASSSNGNGNGRSGNFKLEVRSFEMSFHRKHKEKALTSYLPHILAMAKKIKEQDRTLKIYMNKGESWFAIDLHHPSTFSTLAMDHKMKQSVMDDLERFVKRKEYYKKIGKAWKRGYLLYGLPGTGKSSMIAAMANYLKFDVYDLELTEVNWKSTLRRLLIGMTNRSILVTEDIDCTVELQQREEGQEGTKSNPSEDKVTLSGLLNFVDGLWSTSGKERIIIFTTNYKERLDPALLRPGRMDMHIHMGYCCPESFRILASNYHSIDHHATYPEIEELIKEVMVTPAEVAEVLMRNEETDIALEGLIQFLKRKRDGTKDGKAENAGQMAKEEEQEEEKMMMSQTIKIIKMKAKNDVYTQCDIERLVTPTKMYRFAIIRDHFWNNKLVWCCEL</sequence>
<keyword evidence="5" id="KW-0547">Nucleotide-binding</keyword>
<evidence type="ECO:0000256" key="1">
    <source>
        <dbReference type="ARBA" id="ARBA00001946"/>
    </source>
</evidence>
<dbReference type="AlphaFoldDB" id="A0A2K2DPD4"/>
<reference evidence="8" key="2">
    <citation type="submission" date="2017-06" db="EMBL/GenBank/DDBJ databases">
        <title>WGS assembly of Brachypodium distachyon.</title>
        <authorList>
            <consortium name="The International Brachypodium Initiative"/>
            <person name="Lucas S."/>
            <person name="Harmon-Smith M."/>
            <person name="Lail K."/>
            <person name="Tice H."/>
            <person name="Grimwood J."/>
            <person name="Bruce D."/>
            <person name="Barry K."/>
            <person name="Shu S."/>
            <person name="Lindquist E."/>
            <person name="Wang M."/>
            <person name="Pitluck S."/>
            <person name="Vogel J.P."/>
            <person name="Garvin D.F."/>
            <person name="Mockler T.C."/>
            <person name="Schmutz J."/>
            <person name="Rokhsar D."/>
            <person name="Bevan M.W."/>
        </authorList>
    </citation>
    <scope>NUCLEOTIDE SEQUENCE</scope>
    <source>
        <strain evidence="8">Bd21</strain>
    </source>
</reference>
<dbReference type="OrthoDB" id="10251412at2759"/>
<dbReference type="PROSITE" id="PS00674">
    <property type="entry name" value="AAA"/>
    <property type="match status" value="1"/>
</dbReference>
<dbReference type="GO" id="GO:0016887">
    <property type="term" value="F:ATP hydrolysis activity"/>
    <property type="evidence" value="ECO:0007669"/>
    <property type="project" value="InterPro"/>
</dbReference>
<dbReference type="GO" id="GO:0006950">
    <property type="term" value="P:response to stress"/>
    <property type="evidence" value="ECO:0007669"/>
    <property type="project" value="UniProtKB-ARBA"/>
</dbReference>
<dbReference type="Gene3D" id="6.10.280.40">
    <property type="match status" value="1"/>
</dbReference>
<dbReference type="RefSeq" id="XP_010227813.1">
    <property type="nucleotide sequence ID" value="XM_010229511.3"/>
</dbReference>
<comment type="catalytic activity">
    <reaction evidence="4">
        <text>ATP + H2O = ADP + phosphate + H(+)</text>
        <dbReference type="Rhea" id="RHEA:13065"/>
        <dbReference type="ChEBI" id="CHEBI:15377"/>
        <dbReference type="ChEBI" id="CHEBI:15378"/>
        <dbReference type="ChEBI" id="CHEBI:30616"/>
        <dbReference type="ChEBI" id="CHEBI:43474"/>
        <dbReference type="ChEBI" id="CHEBI:456216"/>
    </reaction>
</comment>
<dbReference type="Gramene" id="PNT76143">
    <property type="protein sequence ID" value="PNT76143"/>
    <property type="gene ID" value="BRADI_1g44957v3"/>
</dbReference>
<keyword evidence="3" id="KW-0460">Magnesium</keyword>
<dbReference type="ExpressionAtlas" id="A0A2K2DPD4">
    <property type="expression patterns" value="baseline"/>
</dbReference>
<dbReference type="InterPro" id="IPR003959">
    <property type="entry name" value="ATPase_AAA_core"/>
</dbReference>
<dbReference type="SUPFAM" id="SSF52540">
    <property type="entry name" value="P-loop containing nucleoside triphosphate hydrolases"/>
    <property type="match status" value="1"/>
</dbReference>
<reference evidence="9" key="3">
    <citation type="submission" date="2018-08" db="UniProtKB">
        <authorList>
            <consortium name="EnsemblPlants"/>
        </authorList>
    </citation>
    <scope>IDENTIFICATION</scope>
    <source>
        <strain evidence="9">cv. Bd21</strain>
    </source>
</reference>
<organism evidence="8">
    <name type="scientific">Brachypodium distachyon</name>
    <name type="common">Purple false brome</name>
    <name type="synonym">Trachynia distachya</name>
    <dbReference type="NCBI Taxonomy" id="15368"/>
    <lineage>
        <taxon>Eukaryota</taxon>
        <taxon>Viridiplantae</taxon>
        <taxon>Streptophyta</taxon>
        <taxon>Embryophyta</taxon>
        <taxon>Tracheophyta</taxon>
        <taxon>Spermatophyta</taxon>
        <taxon>Magnoliopsida</taxon>
        <taxon>Liliopsida</taxon>
        <taxon>Poales</taxon>
        <taxon>Poaceae</taxon>
        <taxon>BOP clade</taxon>
        <taxon>Pooideae</taxon>
        <taxon>Stipodae</taxon>
        <taxon>Brachypodieae</taxon>
        <taxon>Brachypodium</taxon>
    </lineage>
</organism>
<dbReference type="InterPro" id="IPR050747">
    <property type="entry name" value="Mitochondrial_chaperone_BCS1"/>
</dbReference>
<dbReference type="GO" id="GO:0005524">
    <property type="term" value="F:ATP binding"/>
    <property type="evidence" value="ECO:0007669"/>
    <property type="project" value="UniProtKB-KW"/>
</dbReference>
<evidence type="ECO:0000256" key="6">
    <source>
        <dbReference type="SAM" id="MobiDB-lite"/>
    </source>
</evidence>
<dbReference type="EMBL" id="CM000880">
    <property type="protein sequence ID" value="PNT76143.1"/>
    <property type="molecule type" value="Genomic_DNA"/>
</dbReference>
<dbReference type="InterPro" id="IPR003960">
    <property type="entry name" value="ATPase_AAA_CS"/>
</dbReference>
<keyword evidence="5" id="KW-0067">ATP-binding</keyword>
<comment type="cofactor">
    <cofactor evidence="1">
        <name>Mg(2+)</name>
        <dbReference type="ChEBI" id="CHEBI:18420"/>
    </cofactor>
</comment>
<evidence type="ECO:0000259" key="7">
    <source>
        <dbReference type="SMART" id="SM00382"/>
    </source>
</evidence>
<reference evidence="8 9" key="1">
    <citation type="journal article" date="2010" name="Nature">
        <title>Genome sequencing and analysis of the model grass Brachypodium distachyon.</title>
        <authorList>
            <consortium name="International Brachypodium Initiative"/>
        </authorList>
    </citation>
    <scope>NUCLEOTIDE SEQUENCE [LARGE SCALE GENOMIC DNA]</scope>
    <source>
        <strain evidence="8">Bd21</strain>
        <strain evidence="9">cv. Bd21</strain>
    </source>
</reference>
<feature type="domain" description="AAA+ ATPase" evidence="7">
    <location>
        <begin position="245"/>
        <end position="383"/>
    </location>
</feature>
<dbReference type="STRING" id="15368.A0A2K2DPD4"/>
<feature type="region of interest" description="Disordered" evidence="6">
    <location>
        <begin position="448"/>
        <end position="467"/>
    </location>
</feature>
<dbReference type="InterPro" id="IPR025753">
    <property type="entry name" value="AAA_N_dom"/>
</dbReference>
<dbReference type="Proteomes" id="UP000008810">
    <property type="component" value="Chromosome 1"/>
</dbReference>
<dbReference type="EnsemblPlants" id="PNT76143">
    <property type="protein sequence ID" value="PNT76143"/>
    <property type="gene ID" value="BRADI_1g44957v3"/>
</dbReference>
<proteinExistence type="inferred from homology"/>
<evidence type="ECO:0000256" key="5">
    <source>
        <dbReference type="RuleBase" id="RU003651"/>
    </source>
</evidence>
<dbReference type="CDD" id="cd19510">
    <property type="entry name" value="RecA-like_BCS1"/>
    <property type="match status" value="1"/>
</dbReference>
<protein>
    <recommendedName>
        <fullName evidence="7">AAA+ ATPase domain-containing protein</fullName>
    </recommendedName>
</protein>
<dbReference type="KEGG" id="bdi:100829577"/>
<dbReference type="InterPro" id="IPR058017">
    <property type="entry name" value="At3g28540-like_C"/>
</dbReference>
<dbReference type="SMART" id="SM00382">
    <property type="entry name" value="AAA"/>
    <property type="match status" value="1"/>
</dbReference>
<gene>
    <name evidence="9" type="primary">LOC100829577</name>
    <name evidence="8" type="ORF">BRADI_1g44957v3</name>
</gene>
<evidence type="ECO:0000313" key="10">
    <source>
        <dbReference type="Proteomes" id="UP000008810"/>
    </source>
</evidence>
<dbReference type="Pfam" id="PF00004">
    <property type="entry name" value="AAA"/>
    <property type="match status" value="1"/>
</dbReference>
<dbReference type="InterPro" id="IPR027417">
    <property type="entry name" value="P-loop_NTPase"/>
</dbReference>
<evidence type="ECO:0000256" key="2">
    <source>
        <dbReference type="ARBA" id="ARBA00007448"/>
    </source>
</evidence>
<dbReference type="GeneID" id="100829577"/>